<dbReference type="InterPro" id="IPR023614">
    <property type="entry name" value="Porin_dom_sf"/>
</dbReference>
<proteinExistence type="predicted"/>
<evidence type="ECO:0000313" key="3">
    <source>
        <dbReference type="Proteomes" id="UP000819052"/>
    </source>
</evidence>
<feature type="signal peptide" evidence="1">
    <location>
        <begin position="1"/>
        <end position="30"/>
    </location>
</feature>
<dbReference type="EMBL" id="VVIW01000010">
    <property type="protein sequence ID" value="NHZ42087.1"/>
    <property type="molecule type" value="Genomic_DNA"/>
</dbReference>
<dbReference type="Gene3D" id="2.40.160.10">
    <property type="entry name" value="Porin"/>
    <property type="match status" value="1"/>
</dbReference>
<keyword evidence="1" id="KW-0732">Signal</keyword>
<keyword evidence="3" id="KW-1185">Reference proteome</keyword>
<sequence length="419" mass="44818">MTKPDPRTAQVVATRACISVALLAGGVAQAADPDGLAWTFGGFGTAAVSHSDNRRADFGASVLKASGAGYSDAWSPHVDSRLGAQLGVTINKQWSGVVQVITEQRLDRSYRPLVEWANVKYQATPDLSLRVGRIALPIFLAADYRKIGYAYPWARTPGEVYGALSISSSDGVDASYRWKAGGLKLLTQAFVGGTGFDLYQGYTVKARKLTGVSTTAERGAFSSRVSAFSSEVSINLADELFDGFNQFGPPGQALARQYGIERKRFNALTIGAGYDPGDWFVMAEVGRFNSHSFLGKTLTGYAGGGYRIGAFTPYLTYAASHAKSPTRDPGLALDGLPPALAAPAGQLNAGLNYLLMSVSVQNTVSAGVRWDVRRNVALKLQYDRVRPDAHSRGTLLNVQPGFGERPRVNLASAVLDFVF</sequence>
<protein>
    <recommendedName>
        <fullName evidence="4">Porin</fullName>
    </recommendedName>
</protein>
<organism evidence="2 3">
    <name type="scientific">Massilia aquatica</name>
    <dbReference type="NCBI Taxonomy" id="2609000"/>
    <lineage>
        <taxon>Bacteria</taxon>
        <taxon>Pseudomonadati</taxon>
        <taxon>Pseudomonadota</taxon>
        <taxon>Betaproteobacteria</taxon>
        <taxon>Burkholderiales</taxon>
        <taxon>Oxalobacteraceae</taxon>
        <taxon>Telluria group</taxon>
        <taxon>Massilia</taxon>
    </lineage>
</organism>
<accession>A0ABX0M595</accession>
<name>A0ABX0M595_9BURK</name>
<evidence type="ECO:0008006" key="4">
    <source>
        <dbReference type="Google" id="ProtNLM"/>
    </source>
</evidence>
<evidence type="ECO:0000313" key="2">
    <source>
        <dbReference type="EMBL" id="NHZ42087.1"/>
    </source>
</evidence>
<reference evidence="2 3" key="1">
    <citation type="submission" date="2019-09" db="EMBL/GenBank/DDBJ databases">
        <title>Taxonomy of Antarctic Massilia spp.: description of Massilia rubra sp. nov., Massilia aquatica sp. nov., Massilia mucilaginosa sp. nov., Massilia frigida sp. nov. isolated from streams, lakes and regoliths.</title>
        <authorList>
            <person name="Holochova P."/>
            <person name="Sedlacek I."/>
            <person name="Kralova S."/>
            <person name="Maslanova I."/>
            <person name="Busse H.-J."/>
            <person name="Stankova E."/>
            <person name="Vrbovska V."/>
            <person name="Kovarovic V."/>
            <person name="Bartak M."/>
            <person name="Svec P."/>
            <person name="Pantucek R."/>
        </authorList>
    </citation>
    <scope>NUCLEOTIDE SEQUENCE [LARGE SCALE GENOMIC DNA]</scope>
    <source>
        <strain evidence="2 3">CCM 8693</strain>
    </source>
</reference>
<dbReference type="RefSeq" id="WP_167077827.1">
    <property type="nucleotide sequence ID" value="NZ_VVIW01000010.1"/>
</dbReference>
<feature type="chain" id="PRO_5046010582" description="Porin" evidence="1">
    <location>
        <begin position="31"/>
        <end position="419"/>
    </location>
</feature>
<dbReference type="Proteomes" id="UP000819052">
    <property type="component" value="Unassembled WGS sequence"/>
</dbReference>
<comment type="caution">
    <text evidence="2">The sequence shown here is derived from an EMBL/GenBank/DDBJ whole genome shotgun (WGS) entry which is preliminary data.</text>
</comment>
<dbReference type="SUPFAM" id="SSF56935">
    <property type="entry name" value="Porins"/>
    <property type="match status" value="1"/>
</dbReference>
<gene>
    <name evidence="2" type="ORF">F1609_18210</name>
</gene>
<evidence type="ECO:0000256" key="1">
    <source>
        <dbReference type="SAM" id="SignalP"/>
    </source>
</evidence>